<dbReference type="Gene3D" id="3.30.70.1230">
    <property type="entry name" value="Nucleotide cyclase"/>
    <property type="match status" value="2"/>
</dbReference>
<comment type="subcellular location">
    <subcellularLocation>
        <location evidence="1">Membrane</location>
        <topology evidence="1">Single-pass type I membrane protein</topology>
    </subcellularLocation>
</comment>
<keyword evidence="5" id="KW-0547">Nucleotide-binding</keyword>
<comment type="caution">
    <text evidence="12">The sequence shown here is derived from an EMBL/GenBank/DDBJ whole genome shotgun (WGS) entry which is preliminary data.</text>
</comment>
<dbReference type="InterPro" id="IPR029787">
    <property type="entry name" value="Nucleotide_cyclase"/>
</dbReference>
<dbReference type="Pfam" id="PF00211">
    <property type="entry name" value="Guanylate_cyc"/>
    <property type="match status" value="1"/>
</dbReference>
<dbReference type="SUPFAM" id="SSF56112">
    <property type="entry name" value="Protein kinase-like (PK-like)"/>
    <property type="match status" value="1"/>
</dbReference>
<evidence type="ECO:0000259" key="11">
    <source>
        <dbReference type="PROSITE" id="PS50125"/>
    </source>
</evidence>
<evidence type="ECO:0000256" key="3">
    <source>
        <dbReference type="ARBA" id="ARBA00022692"/>
    </source>
</evidence>
<dbReference type="FunFam" id="3.30.70.1230:FF:000088">
    <property type="entry name" value="Guanylate cyclase"/>
    <property type="match status" value="1"/>
</dbReference>
<dbReference type="SUPFAM" id="SSF55073">
    <property type="entry name" value="Nucleotide cyclase"/>
    <property type="match status" value="1"/>
</dbReference>
<reference evidence="12 13" key="1">
    <citation type="journal article" date="2021" name="Elife">
        <title>Chloroplast acquisition without the gene transfer in kleptoplastic sea slugs, Plakobranchus ocellatus.</title>
        <authorList>
            <person name="Maeda T."/>
            <person name="Takahashi S."/>
            <person name="Yoshida T."/>
            <person name="Shimamura S."/>
            <person name="Takaki Y."/>
            <person name="Nagai Y."/>
            <person name="Toyoda A."/>
            <person name="Suzuki Y."/>
            <person name="Arimoto A."/>
            <person name="Ishii H."/>
            <person name="Satoh N."/>
            <person name="Nishiyama T."/>
            <person name="Hasebe M."/>
            <person name="Maruyama T."/>
            <person name="Minagawa J."/>
            <person name="Obokata J."/>
            <person name="Shigenobu S."/>
        </authorList>
    </citation>
    <scope>NUCLEOTIDE SEQUENCE [LARGE SCALE GENOMIC DNA]</scope>
</reference>
<keyword evidence="9" id="KW-0141">cGMP biosynthesis</keyword>
<sequence>MNIIIYTDSHIYAKNNPEILDKVEAGLDPSFRPSTKMSIKSECVRSLIEQCWIEDPKQRPTAQIVRNSLKRLANSLGTSVNILDNLMRRMEMYANNLERMVEDKTIELREEKKKSEELLYQILPKTVANKLRWGENVEPQTYESVTIFFSDIVGFTTLSAESSPMQIVTLLNDLYTCFDAIIDEYDVYKVETIGDAYMVVSGLPKENGNLHAVHIANMSLKLLDAITNFKIRHRPEMRIMLRIGCHSALKIHLSQTMRDILATFGSFEIMHRGSVPIKGKGYMDTYWLLGRTEDTTVGDAKPFTFEDVLEDG</sequence>
<proteinExistence type="predicted"/>
<dbReference type="GO" id="GO:0001653">
    <property type="term" value="F:peptide receptor activity"/>
    <property type="evidence" value="ECO:0007669"/>
    <property type="project" value="TreeGrafter"/>
</dbReference>
<evidence type="ECO:0000256" key="9">
    <source>
        <dbReference type="ARBA" id="ARBA00023293"/>
    </source>
</evidence>
<keyword evidence="10" id="KW-0175">Coiled coil</keyword>
<keyword evidence="3" id="KW-0812">Transmembrane</keyword>
<evidence type="ECO:0000256" key="4">
    <source>
        <dbReference type="ARBA" id="ARBA00022729"/>
    </source>
</evidence>
<keyword evidence="6" id="KW-1133">Transmembrane helix</keyword>
<evidence type="ECO:0000256" key="1">
    <source>
        <dbReference type="ARBA" id="ARBA00004479"/>
    </source>
</evidence>
<dbReference type="GO" id="GO:0000166">
    <property type="term" value="F:nucleotide binding"/>
    <property type="evidence" value="ECO:0007669"/>
    <property type="project" value="UniProtKB-KW"/>
</dbReference>
<dbReference type="InterPro" id="IPR011009">
    <property type="entry name" value="Kinase-like_dom_sf"/>
</dbReference>
<evidence type="ECO:0000313" key="12">
    <source>
        <dbReference type="EMBL" id="GFN91944.1"/>
    </source>
</evidence>
<dbReference type="GO" id="GO:0004383">
    <property type="term" value="F:guanylate cyclase activity"/>
    <property type="evidence" value="ECO:0007669"/>
    <property type="project" value="UniProtKB-EC"/>
</dbReference>
<dbReference type="Gene3D" id="1.10.510.10">
    <property type="entry name" value="Transferase(Phosphotransferase) domain 1"/>
    <property type="match status" value="1"/>
</dbReference>
<gene>
    <name evidence="12" type="ORF">PoB_001845000</name>
</gene>
<evidence type="ECO:0000256" key="2">
    <source>
        <dbReference type="ARBA" id="ARBA00012202"/>
    </source>
</evidence>
<dbReference type="InterPro" id="IPR011645">
    <property type="entry name" value="HNOB_dom_associated"/>
</dbReference>
<dbReference type="GO" id="GO:0035556">
    <property type="term" value="P:intracellular signal transduction"/>
    <property type="evidence" value="ECO:0007669"/>
    <property type="project" value="InterPro"/>
</dbReference>
<keyword evidence="4" id="KW-0732">Signal</keyword>
<dbReference type="GO" id="GO:0004016">
    <property type="term" value="F:adenylate cyclase activity"/>
    <property type="evidence" value="ECO:0007669"/>
    <property type="project" value="TreeGrafter"/>
</dbReference>
<dbReference type="GO" id="GO:0005886">
    <property type="term" value="C:plasma membrane"/>
    <property type="evidence" value="ECO:0007669"/>
    <property type="project" value="TreeGrafter"/>
</dbReference>
<dbReference type="InterPro" id="IPR001054">
    <property type="entry name" value="A/G_cyclase"/>
</dbReference>
<evidence type="ECO:0000256" key="6">
    <source>
        <dbReference type="ARBA" id="ARBA00022989"/>
    </source>
</evidence>
<evidence type="ECO:0000256" key="8">
    <source>
        <dbReference type="ARBA" id="ARBA00023239"/>
    </source>
</evidence>
<evidence type="ECO:0000256" key="5">
    <source>
        <dbReference type="ARBA" id="ARBA00022741"/>
    </source>
</evidence>
<dbReference type="Gene3D" id="6.10.250.780">
    <property type="match status" value="1"/>
</dbReference>
<dbReference type="SMART" id="SM00044">
    <property type="entry name" value="CYCc"/>
    <property type="match status" value="1"/>
</dbReference>
<organism evidence="12 13">
    <name type="scientific">Plakobranchus ocellatus</name>
    <dbReference type="NCBI Taxonomy" id="259542"/>
    <lineage>
        <taxon>Eukaryota</taxon>
        <taxon>Metazoa</taxon>
        <taxon>Spiralia</taxon>
        <taxon>Lophotrochozoa</taxon>
        <taxon>Mollusca</taxon>
        <taxon>Gastropoda</taxon>
        <taxon>Heterobranchia</taxon>
        <taxon>Euthyneura</taxon>
        <taxon>Panpulmonata</taxon>
        <taxon>Sacoglossa</taxon>
        <taxon>Placobranchoidea</taxon>
        <taxon>Plakobranchidae</taxon>
        <taxon>Plakobranchus</taxon>
    </lineage>
</organism>
<dbReference type="CDD" id="cd07302">
    <property type="entry name" value="CHD"/>
    <property type="match status" value="1"/>
</dbReference>
<dbReference type="GO" id="GO:0007168">
    <property type="term" value="P:receptor guanylyl cyclase signaling pathway"/>
    <property type="evidence" value="ECO:0007669"/>
    <property type="project" value="TreeGrafter"/>
</dbReference>
<dbReference type="EC" id="4.6.1.2" evidence="2"/>
<feature type="coiled-coil region" evidence="10">
    <location>
        <begin position="83"/>
        <end position="114"/>
    </location>
</feature>
<dbReference type="PANTHER" id="PTHR11920:SF494">
    <property type="entry name" value="ATRIAL NATRIURETIC PEPTIDE RECEPTOR 2"/>
    <property type="match status" value="1"/>
</dbReference>
<dbReference type="PANTHER" id="PTHR11920">
    <property type="entry name" value="GUANYLYL CYCLASE"/>
    <property type="match status" value="1"/>
</dbReference>
<keyword evidence="7" id="KW-0472">Membrane</keyword>
<dbReference type="AlphaFoldDB" id="A0AAV3ZBK0"/>
<evidence type="ECO:0000256" key="7">
    <source>
        <dbReference type="ARBA" id="ARBA00023136"/>
    </source>
</evidence>
<dbReference type="Pfam" id="PF07701">
    <property type="entry name" value="HNOBA"/>
    <property type="match status" value="1"/>
</dbReference>
<evidence type="ECO:0000313" key="13">
    <source>
        <dbReference type="Proteomes" id="UP000735302"/>
    </source>
</evidence>
<dbReference type="Proteomes" id="UP000735302">
    <property type="component" value="Unassembled WGS sequence"/>
</dbReference>
<evidence type="ECO:0000256" key="10">
    <source>
        <dbReference type="SAM" id="Coils"/>
    </source>
</evidence>
<dbReference type="InterPro" id="IPR050401">
    <property type="entry name" value="Cyclic_nucleotide_synthase"/>
</dbReference>
<dbReference type="PROSITE" id="PS50125">
    <property type="entry name" value="GUANYLATE_CYCLASE_2"/>
    <property type="match status" value="1"/>
</dbReference>
<accession>A0AAV3ZBK0</accession>
<keyword evidence="13" id="KW-1185">Reference proteome</keyword>
<dbReference type="EMBL" id="BLXT01002201">
    <property type="protein sequence ID" value="GFN91944.1"/>
    <property type="molecule type" value="Genomic_DNA"/>
</dbReference>
<name>A0AAV3ZBK0_9GAST</name>
<protein>
    <recommendedName>
        <fullName evidence="2">guanylate cyclase</fullName>
        <ecNumber evidence="2">4.6.1.2</ecNumber>
    </recommendedName>
</protein>
<feature type="domain" description="Guanylate cyclase" evidence="11">
    <location>
        <begin position="146"/>
        <end position="247"/>
    </location>
</feature>
<keyword evidence="8" id="KW-0456">Lyase</keyword>